<dbReference type="FunFam" id="1.20.58.60:FF:000004">
    <property type="entry name" value="Actinin alpha 1"/>
    <property type="match status" value="1"/>
</dbReference>
<dbReference type="FunFam" id="1.10.418.10:FF:000036">
    <property type="entry name" value="Actinin alpha 1"/>
    <property type="match status" value="1"/>
</dbReference>
<feature type="region of interest" description="Disordered" evidence="6">
    <location>
        <begin position="1"/>
        <end position="22"/>
    </location>
</feature>
<dbReference type="SUPFAM" id="SSF47576">
    <property type="entry name" value="Calponin-homology domain, CH-domain"/>
    <property type="match status" value="1"/>
</dbReference>
<dbReference type="Gene3D" id="1.10.418.10">
    <property type="entry name" value="Calponin-like domain"/>
    <property type="match status" value="2"/>
</dbReference>
<comment type="caution">
    <text evidence="9">The sequence shown here is derived from an EMBL/GenBank/DDBJ whole genome shotgun (WGS) entry which is preliminary data.</text>
</comment>
<accession>A0AA39LU59</accession>
<dbReference type="SUPFAM" id="SSF47473">
    <property type="entry name" value="EF-hand"/>
    <property type="match status" value="1"/>
</dbReference>
<keyword evidence="5" id="KW-0009">Actin-binding</keyword>
<dbReference type="PROSITE" id="PS50222">
    <property type="entry name" value="EF_HAND_2"/>
    <property type="match status" value="1"/>
</dbReference>
<dbReference type="CDD" id="cd21216">
    <property type="entry name" value="CH_ACTN_rpt2"/>
    <property type="match status" value="1"/>
</dbReference>
<dbReference type="GO" id="GO:0003779">
    <property type="term" value="F:actin binding"/>
    <property type="evidence" value="ECO:0007669"/>
    <property type="project" value="UniProtKB-KW"/>
</dbReference>
<dbReference type="PROSITE" id="PS00019">
    <property type="entry name" value="ACTININ_1"/>
    <property type="match status" value="1"/>
</dbReference>
<dbReference type="CDD" id="cd21214">
    <property type="entry name" value="CH_ACTN_rpt1"/>
    <property type="match status" value="1"/>
</dbReference>
<feature type="domain" description="Calponin-homology (CH)" evidence="7">
    <location>
        <begin position="235"/>
        <end position="339"/>
    </location>
</feature>
<dbReference type="PROSITE" id="PS50021">
    <property type="entry name" value="CH"/>
    <property type="match status" value="2"/>
</dbReference>
<dbReference type="Pfam" id="PF08726">
    <property type="entry name" value="EFhand_Ca_insen"/>
    <property type="match status" value="1"/>
</dbReference>
<feature type="domain" description="Calponin-homology (CH)" evidence="7">
    <location>
        <begin position="348"/>
        <end position="452"/>
    </location>
</feature>
<reference evidence="9" key="1">
    <citation type="submission" date="2023-06" db="EMBL/GenBank/DDBJ databases">
        <title>Genomic analysis of the entomopathogenic nematode Steinernema hermaphroditum.</title>
        <authorList>
            <person name="Schwarz E.M."/>
            <person name="Heppert J.K."/>
            <person name="Baniya A."/>
            <person name="Schwartz H.T."/>
            <person name="Tan C.-H."/>
            <person name="Antoshechkin I."/>
            <person name="Sternberg P.W."/>
            <person name="Goodrich-Blair H."/>
            <person name="Dillman A.R."/>
        </authorList>
    </citation>
    <scope>NUCLEOTIDE SEQUENCE</scope>
    <source>
        <strain evidence="9">PS9179</strain>
        <tissue evidence="9">Whole animal</tissue>
    </source>
</reference>
<dbReference type="Pfam" id="PF00307">
    <property type="entry name" value="CH"/>
    <property type="match status" value="2"/>
</dbReference>
<dbReference type="InterPro" id="IPR011992">
    <property type="entry name" value="EF-hand-dom_pair"/>
</dbReference>
<dbReference type="Gene3D" id="1.10.238.10">
    <property type="entry name" value="EF-hand"/>
    <property type="match status" value="2"/>
</dbReference>
<dbReference type="InterPro" id="IPR036872">
    <property type="entry name" value="CH_dom_sf"/>
</dbReference>
<keyword evidence="2" id="KW-0479">Metal-binding</keyword>
<feature type="compositionally biased region" description="Polar residues" evidence="6">
    <location>
        <begin position="12"/>
        <end position="22"/>
    </location>
</feature>
<evidence type="ECO:0000313" key="10">
    <source>
        <dbReference type="Proteomes" id="UP001175271"/>
    </source>
</evidence>
<dbReference type="SUPFAM" id="SSF46966">
    <property type="entry name" value="Spectrin repeat"/>
    <property type="match status" value="4"/>
</dbReference>
<dbReference type="InterPro" id="IPR001715">
    <property type="entry name" value="CH_dom"/>
</dbReference>
<dbReference type="InterPro" id="IPR001589">
    <property type="entry name" value="Actinin_actin-bd_CS"/>
</dbReference>
<evidence type="ECO:0000256" key="1">
    <source>
        <dbReference type="ARBA" id="ARBA00010255"/>
    </source>
</evidence>
<dbReference type="InterPro" id="IPR018159">
    <property type="entry name" value="Spectrin/alpha-actinin"/>
</dbReference>
<keyword evidence="4" id="KW-0106">Calcium</keyword>
<feature type="domain" description="EF-hand" evidence="8">
    <location>
        <begin position="949"/>
        <end position="983"/>
    </location>
</feature>
<dbReference type="CDD" id="cd00051">
    <property type="entry name" value="EFh"/>
    <property type="match status" value="1"/>
</dbReference>
<sequence length="1086" mass="125109">MASPSPSPASPRNVSSEGNGPSSCLRLRRLLFMCATDDRADHPSPTTSTSLDSPRAFVSSRWANKEAKLLNHASFERHPYRRNADRKGVAPSLLMTREQEESRFILIRFDCLTSTGPAFSQEPPTMLHYQQQLGFERRSPSGEFDAPSPSPTRTTIRQAMSPGLSQRGTFARFSSSTPPAETHSSTTQNEHFTYSPSPMNKSAPEEIPPHTPTCDYTQPEEEWYHEGLLDPIWEQQQKKTFTAWCNSHLRKVETSIDVIEEDFRDGLKLMLLLEVISGEPLEAPERGRMIIHKVANINKALSFIESKGVKLVCIGAKEIADGNVKITLGLIWMVILRFAIQEISVGELSAKDGLLLWCQRKTASYHNVSIQDFHNSWRDGLAFCALIHRHRPDLLNYNALSRDDPLHNLNLAFDIAEKYLDIPRMLDPELMVHSPDERATMTYVSSYYHYFLGMHKAETAANRICRVLNVNRENEQFMEDYDTMASELVAWIRRWQPWLENRPENDTLAIVKSKLNQFRHYRREEKPPRIAEKGQLETLFNTLQTKLRLSNRPAFLPKEGHLIKDINYAWEDLEHAETGFEEWVLAEIKRLETLEHLAEKFRRKCATHEEWARGKVEMLQSEDWRTARVDGIKALKKRHEAFESDLGSHQDRVEQIAAIAKELTNLRYPEIGPIQATCNSICQQWDQIGMEAEERHHRLDEMERVAERLDGLHLDFAKQAAPFSNWLDGAREDLADIVLVHKMSEVEELLKAHEQFKATIAGAGHQYQALQALENELAHLVEKHHLNAELKSNPYTDISMADVARKWTDVKALTPKRDHKLQEEYNRQRNNERLTKLFAEKANVVAPWLEQHLDRVVAIGLSPAGSLESAVRDLRQIQTDAHNFKSSLDEIERINQEMQENYVYEHKGTRFSMETLRVGYETLLTSINKTISEIENQILMRDSKGIKEEQINEYRSSFNHFDKDRVGLDEEQLKSCLISVGYNIRNGPDGDEDMHRILNLLDPNRFGRVPFDAFLDFMTRETADMDTVEQMIDSFRILAGGKDHITVEELRNELPPEQAEYCIRKMDQFHLADGFDYVAFAKTLYN</sequence>
<organism evidence="9 10">
    <name type="scientific">Steinernema hermaphroditum</name>
    <dbReference type="NCBI Taxonomy" id="289476"/>
    <lineage>
        <taxon>Eukaryota</taxon>
        <taxon>Metazoa</taxon>
        <taxon>Ecdysozoa</taxon>
        <taxon>Nematoda</taxon>
        <taxon>Chromadorea</taxon>
        <taxon>Rhabditida</taxon>
        <taxon>Tylenchina</taxon>
        <taxon>Panagrolaimomorpha</taxon>
        <taxon>Strongyloidoidea</taxon>
        <taxon>Steinernematidae</taxon>
        <taxon>Steinernema</taxon>
    </lineage>
</organism>
<dbReference type="Pfam" id="PF00435">
    <property type="entry name" value="Spectrin"/>
    <property type="match status" value="3"/>
</dbReference>
<dbReference type="FunFam" id="1.20.58.60:FF:000005">
    <property type="entry name" value="Actinin alpha 1"/>
    <property type="match status" value="1"/>
</dbReference>
<evidence type="ECO:0000259" key="7">
    <source>
        <dbReference type="PROSITE" id="PS50021"/>
    </source>
</evidence>
<dbReference type="Proteomes" id="UP001175271">
    <property type="component" value="Unassembled WGS sequence"/>
</dbReference>
<evidence type="ECO:0000256" key="4">
    <source>
        <dbReference type="ARBA" id="ARBA00022837"/>
    </source>
</evidence>
<feature type="region of interest" description="Disordered" evidence="6">
    <location>
        <begin position="136"/>
        <end position="217"/>
    </location>
</feature>
<comment type="similarity">
    <text evidence="1">Belongs to the alpha-actinin family.</text>
</comment>
<dbReference type="EMBL" id="JAUCMV010000003">
    <property type="protein sequence ID" value="KAK0409445.1"/>
    <property type="molecule type" value="Genomic_DNA"/>
</dbReference>
<evidence type="ECO:0000256" key="2">
    <source>
        <dbReference type="ARBA" id="ARBA00022723"/>
    </source>
</evidence>
<evidence type="ECO:0000313" key="9">
    <source>
        <dbReference type="EMBL" id="KAK0409445.1"/>
    </source>
</evidence>
<dbReference type="AlphaFoldDB" id="A0AA39LU59"/>
<evidence type="ECO:0000256" key="6">
    <source>
        <dbReference type="SAM" id="MobiDB-lite"/>
    </source>
</evidence>
<keyword evidence="10" id="KW-1185">Reference proteome</keyword>
<dbReference type="CDD" id="cd00176">
    <property type="entry name" value="SPEC"/>
    <property type="match status" value="3"/>
</dbReference>
<dbReference type="Gene3D" id="1.20.58.60">
    <property type="match status" value="4"/>
</dbReference>
<dbReference type="SMART" id="SM00150">
    <property type="entry name" value="SPEC"/>
    <property type="match status" value="2"/>
</dbReference>
<dbReference type="GO" id="GO:0005509">
    <property type="term" value="F:calcium ion binding"/>
    <property type="evidence" value="ECO:0007669"/>
    <property type="project" value="InterPro"/>
</dbReference>
<dbReference type="PANTHER" id="PTHR11915">
    <property type="entry name" value="SPECTRIN/FILAMIN RELATED CYTOSKELETAL PROTEIN"/>
    <property type="match status" value="1"/>
</dbReference>
<dbReference type="InterPro" id="IPR002017">
    <property type="entry name" value="Spectrin_repeat"/>
</dbReference>
<name>A0AA39LU59_9BILA</name>
<feature type="compositionally biased region" description="Polar residues" evidence="6">
    <location>
        <begin position="151"/>
        <end position="200"/>
    </location>
</feature>
<dbReference type="InterPro" id="IPR014837">
    <property type="entry name" value="EF-hand_Ca_insen"/>
</dbReference>
<proteinExistence type="inferred from homology"/>
<dbReference type="SMART" id="SM00033">
    <property type="entry name" value="CH"/>
    <property type="match status" value="2"/>
</dbReference>
<gene>
    <name evidence="9" type="ORF">QR680_004543</name>
</gene>
<keyword evidence="3" id="KW-0677">Repeat</keyword>
<protein>
    <submittedName>
        <fullName evidence="9">Uncharacterized protein</fullName>
    </submittedName>
</protein>
<dbReference type="InterPro" id="IPR002048">
    <property type="entry name" value="EF_hand_dom"/>
</dbReference>
<evidence type="ECO:0000256" key="5">
    <source>
        <dbReference type="ARBA" id="ARBA00023203"/>
    </source>
</evidence>
<evidence type="ECO:0000256" key="3">
    <source>
        <dbReference type="ARBA" id="ARBA00022737"/>
    </source>
</evidence>
<dbReference type="FunFam" id="1.10.238.10:FF:000004">
    <property type="entry name" value="Actinin alpha 1"/>
    <property type="match status" value="1"/>
</dbReference>
<evidence type="ECO:0000259" key="8">
    <source>
        <dbReference type="PROSITE" id="PS50222"/>
    </source>
</evidence>
<dbReference type="SMART" id="SM01184">
    <property type="entry name" value="efhand_Ca_insen"/>
    <property type="match status" value="1"/>
</dbReference>
<dbReference type="FunFam" id="1.10.418.10:FF:000001">
    <property type="entry name" value="Actinin alpha 1"/>
    <property type="match status" value="1"/>
</dbReference>